<dbReference type="PROSITE" id="PS50173">
    <property type="entry name" value="UMUC"/>
    <property type="match status" value="1"/>
</dbReference>
<evidence type="ECO:0000313" key="3">
    <source>
        <dbReference type="EMBL" id="EFY06150.1"/>
    </source>
</evidence>
<dbReference type="GO" id="GO:0003887">
    <property type="term" value="F:DNA-directed DNA polymerase activity"/>
    <property type="evidence" value="ECO:0007669"/>
    <property type="project" value="TreeGrafter"/>
</dbReference>
<dbReference type="AlphaFoldDB" id="E8LMX4"/>
<dbReference type="Gene3D" id="3.40.1170.60">
    <property type="match status" value="1"/>
</dbReference>
<dbReference type="GO" id="GO:0005829">
    <property type="term" value="C:cytosol"/>
    <property type="evidence" value="ECO:0007669"/>
    <property type="project" value="TreeGrafter"/>
</dbReference>
<dbReference type="GO" id="GO:0003684">
    <property type="term" value="F:damaged DNA binding"/>
    <property type="evidence" value="ECO:0007669"/>
    <property type="project" value="InterPro"/>
</dbReference>
<dbReference type="InterPro" id="IPR043128">
    <property type="entry name" value="Rev_trsase/Diguanyl_cyclase"/>
</dbReference>
<dbReference type="GO" id="GO:0042276">
    <property type="term" value="P:error-prone translesion synthesis"/>
    <property type="evidence" value="ECO:0007669"/>
    <property type="project" value="TreeGrafter"/>
</dbReference>
<keyword evidence="4" id="KW-1185">Reference proteome</keyword>
<dbReference type="InterPro" id="IPR001126">
    <property type="entry name" value="UmuC"/>
</dbReference>
<protein>
    <submittedName>
        <fullName evidence="3">Putative DNA polymerase V subunit UmuC</fullName>
    </submittedName>
</protein>
<dbReference type="OrthoDB" id="9808813at2"/>
<dbReference type="Proteomes" id="UP000018458">
    <property type="component" value="Unassembled WGS sequence"/>
</dbReference>
<dbReference type="PANTHER" id="PTHR11076:SF34">
    <property type="entry name" value="PROTEIN UMUC"/>
    <property type="match status" value="1"/>
</dbReference>
<dbReference type="CDD" id="cd01700">
    <property type="entry name" value="PolY_Pol_V_umuC"/>
    <property type="match status" value="1"/>
</dbReference>
<name>E8LMX4_SUCHY</name>
<dbReference type="GO" id="GO:0006281">
    <property type="term" value="P:DNA repair"/>
    <property type="evidence" value="ECO:0007669"/>
    <property type="project" value="InterPro"/>
</dbReference>
<sequence length="447" mass="50920">MFSFYQEDLCKEFCHVYLLVDCNNFFVSCERLLHPDLNFKPVIVLSNNDGCVVARSDEAKALGIKMGEAVFKIKNLIDSKNIVVFSSNFNLYLDISSRVVKTLESMCPHVEQYSIDESFIYLEKATEESAKDLACKVRNTLAYSLGIPVGIGIGTTKTLAKLASYYAKRKVKRSGAYFSGLNEKARLFLLKNNPVSEIWGIGKRLSLKLQSMGIFTAWQFAQIDLNKLRRDFNINAVQTAKELNGINCIVEDISEENQSQIMWSRSFKERLLTKEEIFEALANYTVKAAEKLRSQQKYCKCLHFHIRTSLYGSKAKYSADETIVLPYLSNDTRDFINAAKKALDLMYRPGYEYMKAGVILTDFSFTRTEQSDLFCRAPEIGSQQKADSLMQALDVLNSRISNTVYLGAQGGLLKDKKYLNRQFLSKSFADFYNLPEVSYAIEENKEK</sequence>
<feature type="domain" description="UmuC" evidence="2">
    <location>
        <begin position="17"/>
        <end position="202"/>
    </location>
</feature>
<organism evidence="3 4">
    <name type="scientific">Succinatimonas hippei (strain DSM 22608 / JCM 16073 / KCTC 15190 / YIT 12066)</name>
    <dbReference type="NCBI Taxonomy" id="762983"/>
    <lineage>
        <taxon>Bacteria</taxon>
        <taxon>Pseudomonadati</taxon>
        <taxon>Pseudomonadota</taxon>
        <taxon>Gammaproteobacteria</taxon>
        <taxon>Aeromonadales</taxon>
        <taxon>Succinivibrionaceae</taxon>
        <taxon>Succinatimonas</taxon>
    </lineage>
</organism>
<dbReference type="HOGENOM" id="CLU_012348_3_0_6"/>
<dbReference type="Gene3D" id="1.10.150.20">
    <property type="entry name" value="5' to 3' exonuclease, C-terminal subdomain"/>
    <property type="match status" value="1"/>
</dbReference>
<evidence type="ECO:0000259" key="2">
    <source>
        <dbReference type="PROSITE" id="PS50173"/>
    </source>
</evidence>
<dbReference type="EMBL" id="AEVO01000150">
    <property type="protein sequence ID" value="EFY06150.1"/>
    <property type="molecule type" value="Genomic_DNA"/>
</dbReference>
<comment type="similarity">
    <text evidence="1">Belongs to the DNA polymerase type-Y family.</text>
</comment>
<proteinExistence type="inferred from homology"/>
<evidence type="ECO:0000256" key="1">
    <source>
        <dbReference type="ARBA" id="ARBA00010945"/>
    </source>
</evidence>
<dbReference type="InterPro" id="IPR017961">
    <property type="entry name" value="DNA_pol_Y-fam_little_finger"/>
</dbReference>
<dbReference type="RefSeq" id="WP_009144262.1">
    <property type="nucleotide sequence ID" value="NZ_GL831071.1"/>
</dbReference>
<dbReference type="Gene3D" id="3.30.70.270">
    <property type="match status" value="1"/>
</dbReference>
<gene>
    <name evidence="3" type="ORF">HMPREF9444_02123</name>
</gene>
<comment type="caution">
    <text evidence="3">The sequence shown here is derived from an EMBL/GenBank/DDBJ whole genome shotgun (WGS) entry which is preliminary data.</text>
</comment>
<dbReference type="GO" id="GO:0009432">
    <property type="term" value="P:SOS response"/>
    <property type="evidence" value="ECO:0007669"/>
    <property type="project" value="TreeGrafter"/>
</dbReference>
<dbReference type="SUPFAM" id="SSF56672">
    <property type="entry name" value="DNA/RNA polymerases"/>
    <property type="match status" value="1"/>
</dbReference>
<evidence type="ECO:0000313" key="4">
    <source>
        <dbReference type="Proteomes" id="UP000018458"/>
    </source>
</evidence>
<dbReference type="STRING" id="762983.HMPREF9444_02123"/>
<dbReference type="PANTHER" id="PTHR11076">
    <property type="entry name" value="DNA REPAIR POLYMERASE UMUC / TRANSFERASE FAMILY MEMBER"/>
    <property type="match status" value="1"/>
</dbReference>
<reference evidence="3 4" key="1">
    <citation type="submission" date="2011-01" db="EMBL/GenBank/DDBJ databases">
        <authorList>
            <person name="Weinstock G."/>
            <person name="Sodergren E."/>
            <person name="Clifton S."/>
            <person name="Fulton L."/>
            <person name="Fulton B."/>
            <person name="Courtney L."/>
            <person name="Fronick C."/>
            <person name="Harrison M."/>
            <person name="Strong C."/>
            <person name="Farmer C."/>
            <person name="Delahaunty K."/>
            <person name="Markovic C."/>
            <person name="Hall O."/>
            <person name="Minx P."/>
            <person name="Tomlinson C."/>
            <person name="Mitreva M."/>
            <person name="Hou S."/>
            <person name="Chen J."/>
            <person name="Wollam A."/>
            <person name="Pepin K.H."/>
            <person name="Johnson M."/>
            <person name="Bhonagiri V."/>
            <person name="Zhang X."/>
            <person name="Suruliraj S."/>
            <person name="Warren W."/>
            <person name="Chinwalla A."/>
            <person name="Mardis E.R."/>
            <person name="Wilson R.K."/>
        </authorList>
    </citation>
    <scope>NUCLEOTIDE SEQUENCE [LARGE SCALE GENOMIC DNA]</scope>
    <source>
        <strain evidence="4">DSM 22608 / JCM 16073 / KCTC 15190 / YIT 12066</strain>
    </source>
</reference>
<accession>E8LMX4</accession>
<dbReference type="InterPro" id="IPR050116">
    <property type="entry name" value="DNA_polymerase-Y"/>
</dbReference>
<dbReference type="eggNOG" id="COG0389">
    <property type="taxonomic scope" value="Bacteria"/>
</dbReference>
<dbReference type="Pfam" id="PF00817">
    <property type="entry name" value="IMS"/>
    <property type="match status" value="1"/>
</dbReference>
<dbReference type="InterPro" id="IPR043502">
    <property type="entry name" value="DNA/RNA_pol_sf"/>
</dbReference>
<dbReference type="Pfam" id="PF11799">
    <property type="entry name" value="IMS_C"/>
    <property type="match status" value="1"/>
</dbReference>